<evidence type="ECO:0000313" key="3">
    <source>
        <dbReference type="EMBL" id="RAH97854.1"/>
    </source>
</evidence>
<keyword evidence="4" id="KW-1185">Reference proteome</keyword>
<dbReference type="Proteomes" id="UP000249590">
    <property type="component" value="Unassembled WGS sequence"/>
</dbReference>
<sequence>MDPAIRRPARSAGGCGRLGGGHPVPRDAQLCAARNGERAGVPRGARDGTARDRHRSIPREAKLIRDLTTAARDGTLIHAETYGPSDDPVPVICLPGLNRNARDFHVLAKSLSTPDEWRARRVIVVESRGRGRSGWADKATYNVIQELDDLLVCLDSWKVGSAQFVGTSRGGLVTMLLAMKAPERIDRVVLNDIGPTIERNGLARIASGIGVKMHHESFEALADHLSEAQGTQFPRMPCGKWIRYAEQLATIDPEGGVVLDFDPALAETVRGYSPDDPAPDFWPGFQALDGKPVMVVRGAYSDLLSAATVEAMRRRHRDLATLVVPDEGHAPLLWDRLSIETISTFLS</sequence>
<feature type="compositionally biased region" description="Basic and acidic residues" evidence="1">
    <location>
        <begin position="44"/>
        <end position="55"/>
    </location>
</feature>
<keyword evidence="3" id="KW-0378">Hydrolase</keyword>
<dbReference type="OrthoDB" id="9791366at2"/>
<dbReference type="AlphaFoldDB" id="A0A8B2NIJ6"/>
<organism evidence="3 4">
    <name type="scientific">Acuticoccus sediminis</name>
    <dbReference type="NCBI Taxonomy" id="2184697"/>
    <lineage>
        <taxon>Bacteria</taxon>
        <taxon>Pseudomonadati</taxon>
        <taxon>Pseudomonadota</taxon>
        <taxon>Alphaproteobacteria</taxon>
        <taxon>Hyphomicrobiales</taxon>
        <taxon>Amorphaceae</taxon>
        <taxon>Acuticoccus</taxon>
    </lineage>
</organism>
<dbReference type="InterPro" id="IPR029058">
    <property type="entry name" value="AB_hydrolase_fold"/>
</dbReference>
<evidence type="ECO:0000313" key="4">
    <source>
        <dbReference type="Proteomes" id="UP000249590"/>
    </source>
</evidence>
<evidence type="ECO:0000256" key="1">
    <source>
        <dbReference type="SAM" id="MobiDB-lite"/>
    </source>
</evidence>
<dbReference type="PANTHER" id="PTHR43194">
    <property type="entry name" value="HYDROLASE ALPHA/BETA FOLD FAMILY"/>
    <property type="match status" value="1"/>
</dbReference>
<evidence type="ECO:0000259" key="2">
    <source>
        <dbReference type="Pfam" id="PF00561"/>
    </source>
</evidence>
<feature type="compositionally biased region" description="Gly residues" evidence="1">
    <location>
        <begin position="13"/>
        <end position="22"/>
    </location>
</feature>
<dbReference type="PRINTS" id="PR00111">
    <property type="entry name" value="ABHYDROLASE"/>
</dbReference>
<feature type="domain" description="AB hydrolase-1" evidence="2">
    <location>
        <begin position="90"/>
        <end position="231"/>
    </location>
</feature>
<dbReference type="GO" id="GO:0016787">
    <property type="term" value="F:hydrolase activity"/>
    <property type="evidence" value="ECO:0007669"/>
    <property type="project" value="UniProtKB-KW"/>
</dbReference>
<name>A0A8B2NIJ6_9HYPH</name>
<feature type="region of interest" description="Disordered" evidence="1">
    <location>
        <begin position="35"/>
        <end position="55"/>
    </location>
</feature>
<protein>
    <submittedName>
        <fullName evidence="3">Alpha/beta hydrolase</fullName>
    </submittedName>
</protein>
<gene>
    <name evidence="3" type="ORF">DLJ53_27900</name>
</gene>
<dbReference type="Gene3D" id="3.40.50.1820">
    <property type="entry name" value="alpha/beta hydrolase"/>
    <property type="match status" value="1"/>
</dbReference>
<dbReference type="SUPFAM" id="SSF53474">
    <property type="entry name" value="alpha/beta-Hydrolases"/>
    <property type="match status" value="1"/>
</dbReference>
<dbReference type="InterPro" id="IPR000073">
    <property type="entry name" value="AB_hydrolase_1"/>
</dbReference>
<reference evidence="3 4" key="1">
    <citation type="submission" date="2018-05" db="EMBL/GenBank/DDBJ databases">
        <title>Acuticoccus sediminis sp. nov., isolated from deep-sea sediment of Indian Ocean.</title>
        <authorList>
            <person name="Liu X."/>
            <person name="Lai Q."/>
            <person name="Du Y."/>
            <person name="Sun F."/>
            <person name="Zhang X."/>
            <person name="Wang S."/>
            <person name="Shao Z."/>
        </authorList>
    </citation>
    <scope>NUCLEOTIDE SEQUENCE [LARGE SCALE GENOMIC DNA]</scope>
    <source>
        <strain evidence="3 4">PTG4-2</strain>
    </source>
</reference>
<proteinExistence type="predicted"/>
<dbReference type="PANTHER" id="PTHR43194:SF2">
    <property type="entry name" value="PEROXISOMAL MEMBRANE PROTEIN LPX1"/>
    <property type="match status" value="1"/>
</dbReference>
<dbReference type="Pfam" id="PF00561">
    <property type="entry name" value="Abhydrolase_1"/>
    <property type="match status" value="1"/>
</dbReference>
<dbReference type="InterPro" id="IPR050228">
    <property type="entry name" value="Carboxylesterase_BioH"/>
</dbReference>
<dbReference type="EMBL" id="QHHQ01000008">
    <property type="protein sequence ID" value="RAH97854.1"/>
    <property type="molecule type" value="Genomic_DNA"/>
</dbReference>
<accession>A0A8B2NIJ6</accession>
<comment type="caution">
    <text evidence="3">The sequence shown here is derived from an EMBL/GenBank/DDBJ whole genome shotgun (WGS) entry which is preliminary data.</text>
</comment>
<feature type="region of interest" description="Disordered" evidence="1">
    <location>
        <begin position="1"/>
        <end position="23"/>
    </location>
</feature>